<dbReference type="AlphaFoldDB" id="A0A5J5EWC5"/>
<organism evidence="3 4">
    <name type="scientific">Sphaerosporella brunnea</name>
    <dbReference type="NCBI Taxonomy" id="1250544"/>
    <lineage>
        <taxon>Eukaryota</taxon>
        <taxon>Fungi</taxon>
        <taxon>Dikarya</taxon>
        <taxon>Ascomycota</taxon>
        <taxon>Pezizomycotina</taxon>
        <taxon>Pezizomycetes</taxon>
        <taxon>Pezizales</taxon>
        <taxon>Pyronemataceae</taxon>
        <taxon>Sphaerosporella</taxon>
    </lineage>
</organism>
<sequence length="126" mass="12691">MVRCLLLPVIALCILAVEAAPQAKKSYCHAAPGYSPGYGLPVPVPEFPAPIPEPPVLEPPIPEAPVPEPEPPIPPTPAPTPTTTTTTTSPTASVCTPDGGPCDLSNPGACCGQICMSASPGPTCIS</sequence>
<feature type="chain" id="PRO_5023818199" description="WAP domain-containing protein" evidence="2">
    <location>
        <begin position="20"/>
        <end position="126"/>
    </location>
</feature>
<proteinExistence type="predicted"/>
<dbReference type="OrthoDB" id="5430232at2759"/>
<evidence type="ECO:0000313" key="3">
    <source>
        <dbReference type="EMBL" id="KAA8905885.1"/>
    </source>
</evidence>
<dbReference type="EMBL" id="VXIS01000094">
    <property type="protein sequence ID" value="KAA8905885.1"/>
    <property type="molecule type" value="Genomic_DNA"/>
</dbReference>
<feature type="compositionally biased region" description="Pro residues" evidence="1">
    <location>
        <begin position="51"/>
        <end position="80"/>
    </location>
</feature>
<feature type="compositionally biased region" description="Low complexity" evidence="1">
    <location>
        <begin position="81"/>
        <end position="92"/>
    </location>
</feature>
<accession>A0A5J5EWC5</accession>
<gene>
    <name evidence="3" type="ORF">FN846DRAFT_949696</name>
</gene>
<name>A0A5J5EWC5_9PEZI</name>
<protein>
    <recommendedName>
        <fullName evidence="5">WAP domain-containing protein</fullName>
    </recommendedName>
</protein>
<evidence type="ECO:0000256" key="1">
    <source>
        <dbReference type="SAM" id="MobiDB-lite"/>
    </source>
</evidence>
<reference evidence="3 4" key="1">
    <citation type="submission" date="2019-09" db="EMBL/GenBank/DDBJ databases">
        <title>Draft genome of the ectomycorrhizal ascomycete Sphaerosporella brunnea.</title>
        <authorList>
            <consortium name="DOE Joint Genome Institute"/>
            <person name="Benucci G.M."/>
            <person name="Marozzi G."/>
            <person name="Antonielli L."/>
            <person name="Sanchez S."/>
            <person name="Marco P."/>
            <person name="Wang X."/>
            <person name="Falini L.B."/>
            <person name="Barry K."/>
            <person name="Haridas S."/>
            <person name="Lipzen A."/>
            <person name="Labutti K."/>
            <person name="Grigoriev I.V."/>
            <person name="Murat C."/>
            <person name="Martin F."/>
            <person name="Albertini E."/>
            <person name="Donnini D."/>
            <person name="Bonito G."/>
        </authorList>
    </citation>
    <scope>NUCLEOTIDE SEQUENCE [LARGE SCALE GENOMIC DNA]</scope>
    <source>
        <strain evidence="3 4">Sb_GMNB300</strain>
    </source>
</reference>
<dbReference type="Proteomes" id="UP000326924">
    <property type="component" value="Unassembled WGS sequence"/>
</dbReference>
<feature type="signal peptide" evidence="2">
    <location>
        <begin position="1"/>
        <end position="19"/>
    </location>
</feature>
<feature type="region of interest" description="Disordered" evidence="1">
    <location>
        <begin position="51"/>
        <end position="98"/>
    </location>
</feature>
<evidence type="ECO:0000256" key="2">
    <source>
        <dbReference type="SAM" id="SignalP"/>
    </source>
</evidence>
<dbReference type="InParanoid" id="A0A5J5EWC5"/>
<keyword evidence="2" id="KW-0732">Signal</keyword>
<comment type="caution">
    <text evidence="3">The sequence shown here is derived from an EMBL/GenBank/DDBJ whole genome shotgun (WGS) entry which is preliminary data.</text>
</comment>
<evidence type="ECO:0008006" key="5">
    <source>
        <dbReference type="Google" id="ProtNLM"/>
    </source>
</evidence>
<keyword evidence="4" id="KW-1185">Reference proteome</keyword>
<evidence type="ECO:0000313" key="4">
    <source>
        <dbReference type="Proteomes" id="UP000326924"/>
    </source>
</evidence>